<accession>A0A1H8DG32</accession>
<proteinExistence type="predicted"/>
<dbReference type="EMBL" id="FOCG01000003">
    <property type="protein sequence ID" value="SEN06271.1"/>
    <property type="molecule type" value="Genomic_DNA"/>
</dbReference>
<sequence length="52" mass="6049">MPCPINPYKDEAMQQYFSSLPPFVQENIMQCNPNVQNVEELRQCAENLMNSN</sequence>
<protein>
    <submittedName>
        <fullName evidence="1">Uncharacterized protein</fullName>
    </submittedName>
</protein>
<reference evidence="1 2" key="1">
    <citation type="submission" date="2016-10" db="EMBL/GenBank/DDBJ databases">
        <authorList>
            <person name="de Groot N.N."/>
        </authorList>
    </citation>
    <scope>NUCLEOTIDE SEQUENCE [LARGE SCALE GENOMIC DNA]</scope>
    <source>
        <strain evidence="1 2">CGMCC 1.5070</strain>
    </source>
</reference>
<evidence type="ECO:0000313" key="2">
    <source>
        <dbReference type="Proteomes" id="UP000199158"/>
    </source>
</evidence>
<gene>
    <name evidence="1" type="ORF">SAMN05216180_2595</name>
</gene>
<dbReference type="STRING" id="474960.SAMN05216180_2595"/>
<dbReference type="AlphaFoldDB" id="A0A1H8DG32"/>
<name>A0A1H8DG32_9FIRM</name>
<evidence type="ECO:0000313" key="1">
    <source>
        <dbReference type="EMBL" id="SEN06271.1"/>
    </source>
</evidence>
<dbReference type="Proteomes" id="UP000199158">
    <property type="component" value="Unassembled WGS sequence"/>
</dbReference>
<organism evidence="1 2">
    <name type="scientific">Hydrogenoanaerobacterium saccharovorans</name>
    <dbReference type="NCBI Taxonomy" id="474960"/>
    <lineage>
        <taxon>Bacteria</taxon>
        <taxon>Bacillati</taxon>
        <taxon>Bacillota</taxon>
        <taxon>Clostridia</taxon>
        <taxon>Eubacteriales</taxon>
        <taxon>Oscillospiraceae</taxon>
        <taxon>Hydrogenoanaerobacterium</taxon>
    </lineage>
</organism>
<dbReference type="RefSeq" id="WP_162840923.1">
    <property type="nucleotide sequence ID" value="NZ_FOCG01000003.1"/>
</dbReference>
<keyword evidence="2" id="KW-1185">Reference proteome</keyword>